<dbReference type="PROSITE" id="PS51257">
    <property type="entry name" value="PROKAR_LIPOPROTEIN"/>
    <property type="match status" value="1"/>
</dbReference>
<keyword evidence="7" id="KW-1185">Reference proteome</keyword>
<reference evidence="6 7" key="1">
    <citation type="journal article" date="2015" name="Stand. Genomic Sci.">
        <title>Genomic Encyclopedia of Bacterial and Archaeal Type Strains, Phase III: the genomes of soil and plant-associated and newly described type strains.</title>
        <authorList>
            <person name="Whitman W.B."/>
            <person name="Woyke T."/>
            <person name="Klenk H.P."/>
            <person name="Zhou Y."/>
            <person name="Lilburn T.G."/>
            <person name="Beck B.J."/>
            <person name="De Vos P."/>
            <person name="Vandamme P."/>
            <person name="Eisen J.A."/>
            <person name="Garrity G."/>
            <person name="Hugenholtz P."/>
            <person name="Kyrpides N.C."/>
        </authorList>
    </citation>
    <scope>NUCLEOTIDE SEQUENCE [LARGE SCALE GENOMIC DNA]</scope>
    <source>
        <strain evidence="6 7">AC4r</strain>
    </source>
</reference>
<accession>A0A4Q7U2F8</accession>
<evidence type="ECO:0000256" key="1">
    <source>
        <dbReference type="ARBA" id="ARBA00005695"/>
    </source>
</evidence>
<organism evidence="6 7">
    <name type="scientific">Microcella alkaliphila</name>
    <dbReference type="NCBI Taxonomy" id="279828"/>
    <lineage>
        <taxon>Bacteria</taxon>
        <taxon>Bacillati</taxon>
        <taxon>Actinomycetota</taxon>
        <taxon>Actinomycetes</taxon>
        <taxon>Micrococcales</taxon>
        <taxon>Microbacteriaceae</taxon>
        <taxon>Microcella</taxon>
    </lineage>
</organism>
<dbReference type="PIRSF" id="PIRSF002741">
    <property type="entry name" value="MppA"/>
    <property type="match status" value="1"/>
</dbReference>
<feature type="domain" description="Solute-binding protein family 5" evidence="5">
    <location>
        <begin position="84"/>
        <end position="446"/>
    </location>
</feature>
<dbReference type="Pfam" id="PF00496">
    <property type="entry name" value="SBP_bac_5"/>
    <property type="match status" value="1"/>
</dbReference>
<dbReference type="PANTHER" id="PTHR30290:SF9">
    <property type="entry name" value="OLIGOPEPTIDE-BINDING PROTEIN APPA"/>
    <property type="match status" value="1"/>
</dbReference>
<dbReference type="InterPro" id="IPR030678">
    <property type="entry name" value="Peptide/Ni-bd"/>
</dbReference>
<dbReference type="SUPFAM" id="SSF53850">
    <property type="entry name" value="Periplasmic binding protein-like II"/>
    <property type="match status" value="1"/>
</dbReference>
<dbReference type="Gene3D" id="3.40.190.10">
    <property type="entry name" value="Periplasmic binding protein-like II"/>
    <property type="match status" value="1"/>
</dbReference>
<comment type="caution">
    <text evidence="6">The sequence shown here is derived from an EMBL/GenBank/DDBJ whole genome shotgun (WGS) entry which is preliminary data.</text>
</comment>
<dbReference type="Gene3D" id="3.10.105.10">
    <property type="entry name" value="Dipeptide-binding Protein, Domain 3"/>
    <property type="match status" value="1"/>
</dbReference>
<keyword evidence="3 4" id="KW-0732">Signal</keyword>
<dbReference type="PANTHER" id="PTHR30290">
    <property type="entry name" value="PERIPLASMIC BINDING COMPONENT OF ABC TRANSPORTER"/>
    <property type="match status" value="1"/>
</dbReference>
<name>A0A4Q7U2F8_9MICO</name>
<dbReference type="RefSeq" id="WP_157985564.1">
    <property type="nucleotide sequence ID" value="NZ_SGXT01000002.1"/>
</dbReference>
<feature type="chain" id="PRO_5039508762" evidence="4">
    <location>
        <begin position="23"/>
        <end position="536"/>
    </location>
</feature>
<evidence type="ECO:0000256" key="4">
    <source>
        <dbReference type="SAM" id="SignalP"/>
    </source>
</evidence>
<evidence type="ECO:0000256" key="2">
    <source>
        <dbReference type="ARBA" id="ARBA00022448"/>
    </source>
</evidence>
<dbReference type="GO" id="GO:1904680">
    <property type="term" value="F:peptide transmembrane transporter activity"/>
    <property type="evidence" value="ECO:0007669"/>
    <property type="project" value="TreeGrafter"/>
</dbReference>
<dbReference type="GO" id="GO:0015833">
    <property type="term" value="P:peptide transport"/>
    <property type="evidence" value="ECO:0007669"/>
    <property type="project" value="TreeGrafter"/>
</dbReference>
<dbReference type="InterPro" id="IPR000914">
    <property type="entry name" value="SBP_5_dom"/>
</dbReference>
<dbReference type="InterPro" id="IPR039424">
    <property type="entry name" value="SBP_5"/>
</dbReference>
<sequence length="536" mass="56871">MKNKKKLLGAAACTAAALVLTACGGGGSGPSQGAGEPVIDGTLTVAINEDPGNLLRHINSSATLSYVYPWAYEAPVYFDADGEAQGWLAESWEETPTSLQFTIRDDVLCDDGSSLTAETVANNYRWILDPENGSSFVGLVVPADAVVEHDDAARTVTLTTETPNSFLLPQLGIHPIYCQGALDDPDSVAAATNGTGLYRLVQAVQGDHYTFERKDDYAWGPEGGVDGSTPGVPKSVVVRIIENPSTRANLLLSGELNLTAVQGPDEDRVAASADPLIANSLVTGGFAYSQAEGRPTADEQVRIALTQALDLDALMRVQTADKGERASRLAVLPPQICQYDAATTNLPASDPEAAAATLDDLGWVMGPNGIRERDGEQLTLHFAWNTRWPETSATAELIAEQWAAVGVGVEQDGSEYGVFIERVRAENAASEIDVVWHAANYSVPNVLTSFVAGPVPPTGNNYAAISNPEFDALVGEASQYTGAEACATWEQAESEMYSSADYVPFAMRPEVTYSRGIEATLGGAWDTATSFILVQE</sequence>
<dbReference type="Proteomes" id="UP000292408">
    <property type="component" value="Unassembled WGS sequence"/>
</dbReference>
<dbReference type="OrthoDB" id="9046151at2"/>
<dbReference type="EMBL" id="SGXT01000002">
    <property type="protein sequence ID" value="RZT66452.1"/>
    <property type="molecule type" value="Genomic_DNA"/>
</dbReference>
<proteinExistence type="inferred from homology"/>
<protein>
    <submittedName>
        <fullName evidence="6">Peptide/nickel transport system substrate-binding protein</fullName>
    </submittedName>
</protein>
<evidence type="ECO:0000256" key="3">
    <source>
        <dbReference type="ARBA" id="ARBA00022729"/>
    </source>
</evidence>
<gene>
    <name evidence="6" type="ORF">EV140_0066</name>
</gene>
<keyword evidence="2" id="KW-0813">Transport</keyword>
<dbReference type="GO" id="GO:0043190">
    <property type="term" value="C:ATP-binding cassette (ABC) transporter complex"/>
    <property type="evidence" value="ECO:0007669"/>
    <property type="project" value="InterPro"/>
</dbReference>
<evidence type="ECO:0000313" key="7">
    <source>
        <dbReference type="Proteomes" id="UP000292408"/>
    </source>
</evidence>
<dbReference type="GO" id="GO:0042597">
    <property type="term" value="C:periplasmic space"/>
    <property type="evidence" value="ECO:0007669"/>
    <property type="project" value="UniProtKB-ARBA"/>
</dbReference>
<dbReference type="CDD" id="cd00995">
    <property type="entry name" value="PBP2_NikA_DppA_OppA_like"/>
    <property type="match status" value="1"/>
</dbReference>
<comment type="similarity">
    <text evidence="1">Belongs to the bacterial solute-binding protein 5 family.</text>
</comment>
<evidence type="ECO:0000313" key="6">
    <source>
        <dbReference type="EMBL" id="RZT66452.1"/>
    </source>
</evidence>
<evidence type="ECO:0000259" key="5">
    <source>
        <dbReference type="Pfam" id="PF00496"/>
    </source>
</evidence>
<dbReference type="AlphaFoldDB" id="A0A4Q7U2F8"/>
<feature type="signal peptide" evidence="4">
    <location>
        <begin position="1"/>
        <end position="22"/>
    </location>
</feature>